<comment type="caution">
    <text evidence="3">The sequence shown here is derived from an EMBL/GenBank/DDBJ whole genome shotgun (WGS) entry which is preliminary data.</text>
</comment>
<dbReference type="Pfam" id="PF01497">
    <property type="entry name" value="Peripla_BP_2"/>
    <property type="match status" value="1"/>
</dbReference>
<proteinExistence type="predicted"/>
<dbReference type="PANTHER" id="PTHR30535">
    <property type="entry name" value="VITAMIN B12-BINDING PROTEIN"/>
    <property type="match status" value="1"/>
</dbReference>
<dbReference type="SUPFAM" id="SSF53807">
    <property type="entry name" value="Helical backbone' metal receptor"/>
    <property type="match status" value="1"/>
</dbReference>
<feature type="domain" description="Fe/B12 periplasmic-binding" evidence="2">
    <location>
        <begin position="63"/>
        <end position="354"/>
    </location>
</feature>
<evidence type="ECO:0000259" key="2">
    <source>
        <dbReference type="PROSITE" id="PS50983"/>
    </source>
</evidence>
<keyword evidence="4" id="KW-1185">Reference proteome</keyword>
<feature type="signal peptide" evidence="1">
    <location>
        <begin position="1"/>
        <end position="40"/>
    </location>
</feature>
<protein>
    <submittedName>
        <fullName evidence="3">ABC transporter substrate-binding protein</fullName>
    </submittedName>
</protein>
<keyword evidence="1" id="KW-0732">Signal</keyword>
<name>A0A431VFN7_9PROT</name>
<dbReference type="InterPro" id="IPR050902">
    <property type="entry name" value="ABC_Transporter_SBP"/>
</dbReference>
<sequence>MTVFRLTTRLRALSLAAIPALVGAALVGATLFAASGAAAAATRYPLTVTNCGQPLTFAQAPKRAVSIGQSSTEILLSLGLADRLVGTAVWFGPVLKPFEAVNAKIKRLADNDPSFEAVVGQAPDLVTAQYEWHIGPNGSVGKREQFAALGVPAYVSPADCVEKDNSGSGDGVRKRLFTMDLIYQEIRELAQIFDVADRGEELITTLRAREAAAIKAVAGKGKDRAVVFWFSSKDVKGDAFVAGRNGAPAYILSALGARNVIDTNEEWPLVGWEGIAAANPAVIVIATMDRRRFPADDVEVKRAFLASDPVASRLEAVRHNRVVLMNAQSMNPSIRTIDGLEALAAGLAAIEPGQ</sequence>
<dbReference type="PROSITE" id="PS50983">
    <property type="entry name" value="FE_B12_PBP"/>
    <property type="match status" value="1"/>
</dbReference>
<dbReference type="InterPro" id="IPR002491">
    <property type="entry name" value="ABC_transptr_periplasmic_BD"/>
</dbReference>
<dbReference type="AlphaFoldDB" id="A0A431VFN7"/>
<reference evidence="3 4" key="1">
    <citation type="submission" date="2018-12" db="EMBL/GenBank/DDBJ databases">
        <authorList>
            <person name="Yang Y."/>
        </authorList>
    </citation>
    <scope>NUCLEOTIDE SEQUENCE [LARGE SCALE GENOMIC DNA]</scope>
    <source>
        <strain evidence="3 4">L-25-5w-1</strain>
    </source>
</reference>
<organism evidence="3 4">
    <name type="scientific">Azospirillum griseum</name>
    <dbReference type="NCBI Taxonomy" id="2496639"/>
    <lineage>
        <taxon>Bacteria</taxon>
        <taxon>Pseudomonadati</taxon>
        <taxon>Pseudomonadota</taxon>
        <taxon>Alphaproteobacteria</taxon>
        <taxon>Rhodospirillales</taxon>
        <taxon>Azospirillaceae</taxon>
        <taxon>Azospirillum</taxon>
    </lineage>
</organism>
<evidence type="ECO:0000313" key="3">
    <source>
        <dbReference type="EMBL" id="RTR18135.1"/>
    </source>
</evidence>
<dbReference type="OrthoDB" id="9797850at2"/>
<dbReference type="RefSeq" id="WP_126617491.1">
    <property type="nucleotide sequence ID" value="NZ_JBHUCY010000054.1"/>
</dbReference>
<dbReference type="Proteomes" id="UP000277007">
    <property type="component" value="Unassembled WGS sequence"/>
</dbReference>
<evidence type="ECO:0000313" key="4">
    <source>
        <dbReference type="Proteomes" id="UP000277007"/>
    </source>
</evidence>
<feature type="chain" id="PRO_5019122314" evidence="1">
    <location>
        <begin position="41"/>
        <end position="354"/>
    </location>
</feature>
<dbReference type="EMBL" id="RXMA01000016">
    <property type="protein sequence ID" value="RTR18135.1"/>
    <property type="molecule type" value="Genomic_DNA"/>
</dbReference>
<dbReference type="Gene3D" id="3.40.50.1980">
    <property type="entry name" value="Nitrogenase molybdenum iron protein domain"/>
    <property type="match status" value="2"/>
</dbReference>
<dbReference type="PANTHER" id="PTHR30535:SF7">
    <property type="entry name" value="IRON(III) DICITRATE-BINDING PROTEIN"/>
    <property type="match status" value="1"/>
</dbReference>
<gene>
    <name evidence="3" type="ORF">EJ903_16735</name>
</gene>
<accession>A0A431VFN7</accession>
<evidence type="ECO:0000256" key="1">
    <source>
        <dbReference type="SAM" id="SignalP"/>
    </source>
</evidence>